<dbReference type="STRING" id="904291.A7J15_10745"/>
<reference evidence="1 2" key="1">
    <citation type="submission" date="2016-05" db="EMBL/GenBank/DDBJ databases">
        <authorList>
            <person name="Lavstsen T."/>
            <person name="Jespersen J.S."/>
        </authorList>
    </citation>
    <scope>NUCLEOTIDE SEQUENCE [LARGE SCALE GENOMIC DNA]</scope>
    <source>
        <strain evidence="1 2">YLB-01</strain>
    </source>
</reference>
<evidence type="ECO:0000313" key="1">
    <source>
        <dbReference type="EMBL" id="OCG72704.1"/>
    </source>
</evidence>
<proteinExistence type="predicted"/>
<dbReference type="EMBL" id="LXMD01000029">
    <property type="protein sequence ID" value="OCG72704.1"/>
    <property type="molecule type" value="Genomic_DNA"/>
</dbReference>
<dbReference type="RefSeq" id="WP_067027791.1">
    <property type="nucleotide sequence ID" value="NZ_CP038256.1"/>
</dbReference>
<evidence type="ECO:0000313" key="2">
    <source>
        <dbReference type="Proteomes" id="UP000093355"/>
    </source>
</evidence>
<accession>A0A1B9N845</accession>
<dbReference type="OrthoDB" id="5125396at2"/>
<dbReference type="AlphaFoldDB" id="A0A1B9N845"/>
<protein>
    <submittedName>
        <fullName evidence="1">Uncharacterized protein</fullName>
    </submittedName>
</protein>
<gene>
    <name evidence="1" type="ORF">A7J15_10745</name>
</gene>
<keyword evidence="2" id="KW-1185">Reference proteome</keyword>
<comment type="caution">
    <text evidence="1">The sequence shown here is derived from an EMBL/GenBank/DDBJ whole genome shotgun (WGS) entry which is preliminary data.</text>
</comment>
<dbReference type="Proteomes" id="UP000093355">
    <property type="component" value="Unassembled WGS sequence"/>
</dbReference>
<name>A0A1B9N845_9MICO</name>
<sequence>MATQRQRLALRGAGASFAANLVAAVSHTIGGEPAPAPLIVVGMMALLWAPAMLLMGRRPRAGRIAATVIVAQAAFHSIYAALGFPSGAATTHGHAAHAHGAHDHVLTATGAAIDVGPLMVAAHVVAAAVTFVVLVFGERTIQAVRAWTVASVRARIAAPRPPIAPPPAVAAGEPIPGAAWRAFALISPRGPPLPSL</sequence>
<organism evidence="1 2">
    <name type="scientific">Microbacterium sediminis</name>
    <dbReference type="NCBI Taxonomy" id="904291"/>
    <lineage>
        <taxon>Bacteria</taxon>
        <taxon>Bacillati</taxon>
        <taxon>Actinomycetota</taxon>
        <taxon>Actinomycetes</taxon>
        <taxon>Micrococcales</taxon>
        <taxon>Microbacteriaceae</taxon>
        <taxon>Microbacterium</taxon>
    </lineage>
</organism>